<proteinExistence type="predicted"/>
<dbReference type="EMBL" id="UYIV01000001">
    <property type="protein sequence ID" value="VDH04085.1"/>
    <property type="molecule type" value="Genomic_DNA"/>
</dbReference>
<organism evidence="1 2">
    <name type="scientific">Bergeyella zoohelcum</name>
    <dbReference type="NCBI Taxonomy" id="1015"/>
    <lineage>
        <taxon>Bacteria</taxon>
        <taxon>Pseudomonadati</taxon>
        <taxon>Bacteroidota</taxon>
        <taxon>Flavobacteriia</taxon>
        <taxon>Flavobacteriales</taxon>
        <taxon>Weeksellaceae</taxon>
        <taxon>Bergeyella</taxon>
    </lineage>
</organism>
<accession>A0A7Z9CG05</accession>
<dbReference type="Proteomes" id="UP000270205">
    <property type="component" value="Unassembled WGS sequence"/>
</dbReference>
<reference evidence="1 2" key="1">
    <citation type="submission" date="2018-11" db="EMBL/GenBank/DDBJ databases">
        <authorList>
            <consortium name="Pathogen Informatics"/>
        </authorList>
    </citation>
    <scope>NUCLEOTIDE SEQUENCE [LARGE SCALE GENOMIC DNA]</scope>
    <source>
        <strain evidence="1 2">NCTC12929</strain>
    </source>
</reference>
<comment type="caution">
    <text evidence="1">The sequence shown here is derived from an EMBL/GenBank/DDBJ whole genome shotgun (WGS) entry which is preliminary data.</text>
</comment>
<evidence type="ECO:0000313" key="2">
    <source>
        <dbReference type="Proteomes" id="UP000270205"/>
    </source>
</evidence>
<dbReference type="RefSeq" id="WP_125151209.1">
    <property type="nucleotide sequence ID" value="NZ_UYIV01000001.1"/>
</dbReference>
<dbReference type="AlphaFoldDB" id="A0A7Z9CG05"/>
<sequence>MKLGFIVLFSVIASFTSSLFSQSYLDKDYLKAINHIWSISYNANMFNDSDSEERKEEKLLLIRNSISKAKVYYNNLEEKYPEDKDVKELGIWVEGSEFLYKGLYNKKRKEDPQWVMMKYLLSISLGDYVKEKL</sequence>
<gene>
    <name evidence="1" type="ORF">NCTC12929_01268</name>
</gene>
<protein>
    <submittedName>
        <fullName evidence="1">Uncharacterized protein</fullName>
    </submittedName>
</protein>
<name>A0A7Z9CG05_9FLAO</name>
<evidence type="ECO:0000313" key="1">
    <source>
        <dbReference type="EMBL" id="VDH04085.1"/>
    </source>
</evidence>